<feature type="active site" description="Nucleophile" evidence="6">
    <location>
        <position position="33"/>
    </location>
</feature>
<evidence type="ECO:0000313" key="10">
    <source>
        <dbReference type="Proteomes" id="UP000030690"/>
    </source>
</evidence>
<evidence type="ECO:0000313" key="9">
    <source>
        <dbReference type="EMBL" id="ETW15871.1"/>
    </source>
</evidence>
<dbReference type="Pfam" id="PF00085">
    <property type="entry name" value="Thioredoxin"/>
    <property type="match status" value="1"/>
</dbReference>
<feature type="disulfide bond" description="Redox-active" evidence="7">
    <location>
        <begin position="30"/>
        <end position="33"/>
    </location>
</feature>
<evidence type="ECO:0000256" key="3">
    <source>
        <dbReference type="ARBA" id="ARBA00023157"/>
    </source>
</evidence>
<feature type="site" description="Deprotonates C-terminal active site Cys" evidence="6">
    <location>
        <position position="24"/>
    </location>
</feature>
<sequence>MVKIVTSQAEFDSIISQNELVIVDFFAEWCGPCKRIAPFYEECSKTYTKMVFIKVDVDEVSEVTEKENITSMPTFKVYKNGSSVDTLLGANDSALKQLIEKYAA</sequence>
<gene>
    <name evidence="9" type="ORF">PFFVO_05202</name>
</gene>
<evidence type="ECO:0000256" key="4">
    <source>
        <dbReference type="ARBA" id="ARBA00023284"/>
    </source>
</evidence>
<keyword evidence="4 7" id="KW-0676">Redox-active center</keyword>
<dbReference type="Proteomes" id="UP000030690">
    <property type="component" value="Unassembled WGS sequence"/>
</dbReference>
<dbReference type="GO" id="GO:0015035">
    <property type="term" value="F:protein-disulfide reductase activity"/>
    <property type="evidence" value="ECO:0007669"/>
    <property type="project" value="InterPro"/>
</dbReference>
<dbReference type="PANTHER" id="PTHR46115">
    <property type="entry name" value="THIOREDOXIN-LIKE PROTEIN 1"/>
    <property type="match status" value="1"/>
</dbReference>
<dbReference type="OrthoDB" id="2121326at2759"/>
<accession>A0A024UZ52</accession>
<dbReference type="FunFam" id="3.40.30.10:FF:000104">
    <property type="entry name" value="Thioredoxin"/>
    <property type="match status" value="1"/>
</dbReference>
<dbReference type="SUPFAM" id="SSF52833">
    <property type="entry name" value="Thioredoxin-like"/>
    <property type="match status" value="1"/>
</dbReference>
<feature type="site" description="Contributes to redox potential value" evidence="6">
    <location>
        <position position="32"/>
    </location>
</feature>
<dbReference type="InterPro" id="IPR013766">
    <property type="entry name" value="Thioredoxin_domain"/>
</dbReference>
<dbReference type="PIRSF" id="PIRSF000077">
    <property type="entry name" value="Thioredoxin"/>
    <property type="match status" value="1"/>
</dbReference>
<reference evidence="9 10" key="2">
    <citation type="submission" date="2013-02" db="EMBL/GenBank/DDBJ databases">
        <title>The Genome Sequence of Plasmodium falciparum Vietnam Oak-Knoll (FVO).</title>
        <authorList>
            <consortium name="The Broad Institute Genome Sequencing Platform"/>
            <consortium name="The Broad Institute Genome Sequencing Center for Infectious Disease"/>
            <person name="Neafsey D."/>
            <person name="Cheeseman I."/>
            <person name="Volkman S."/>
            <person name="Adams J."/>
            <person name="Walker B."/>
            <person name="Young S.K."/>
            <person name="Zeng Q."/>
            <person name="Gargeya S."/>
            <person name="Fitzgerald M."/>
            <person name="Haas B."/>
            <person name="Abouelleil A."/>
            <person name="Alvarado L."/>
            <person name="Arachchi H.M."/>
            <person name="Berlin A.M."/>
            <person name="Chapman S.B."/>
            <person name="Dewar J."/>
            <person name="Goldberg J."/>
            <person name="Griggs A."/>
            <person name="Gujja S."/>
            <person name="Hansen M."/>
            <person name="Howarth C."/>
            <person name="Imamovic A."/>
            <person name="Larimer J."/>
            <person name="McCowan C."/>
            <person name="Murphy C."/>
            <person name="Neiman D."/>
            <person name="Pearson M."/>
            <person name="Priest M."/>
            <person name="Roberts A."/>
            <person name="Saif S."/>
            <person name="Shea T."/>
            <person name="Sisk P."/>
            <person name="Sykes S."/>
            <person name="Wortman J."/>
            <person name="Nusbaum C."/>
            <person name="Birren B."/>
        </authorList>
    </citation>
    <scope>NUCLEOTIDE SEQUENCE [LARGE SCALE GENOMIC DNA]</scope>
    <source>
        <strain evidence="10">Vietnam Oak-Knoll (FVO)</strain>
    </source>
</reference>
<dbReference type="Gene3D" id="3.40.30.10">
    <property type="entry name" value="Glutaredoxin"/>
    <property type="match status" value="1"/>
</dbReference>
<name>A0A024UZ52_PLAFA</name>
<feature type="domain" description="Thioredoxin" evidence="8">
    <location>
        <begin position="1"/>
        <end position="104"/>
    </location>
</feature>
<evidence type="ECO:0000256" key="1">
    <source>
        <dbReference type="ARBA" id="ARBA00022448"/>
    </source>
</evidence>
<dbReference type="CDD" id="cd02947">
    <property type="entry name" value="TRX_family"/>
    <property type="match status" value="1"/>
</dbReference>
<keyword evidence="3 7" id="KW-1015">Disulfide bond</keyword>
<dbReference type="PROSITE" id="PS00194">
    <property type="entry name" value="THIOREDOXIN_1"/>
    <property type="match status" value="1"/>
</dbReference>
<evidence type="ECO:0000256" key="7">
    <source>
        <dbReference type="PIRSR" id="PIRSR000077-4"/>
    </source>
</evidence>
<feature type="site" description="Contributes to redox potential value" evidence="6">
    <location>
        <position position="31"/>
    </location>
</feature>
<reference evidence="9 10" key="1">
    <citation type="submission" date="2013-02" db="EMBL/GenBank/DDBJ databases">
        <title>The Genome Annotation of Plasmodium falciparum Vietnam Oak-Knoll (FVO).</title>
        <authorList>
            <consortium name="The Broad Institute Genome Sequencing Platform"/>
            <consortium name="The Broad Institute Genome Sequencing Center for Infectious Disease"/>
            <person name="Neafsey D."/>
            <person name="Hoffman S."/>
            <person name="Volkman S."/>
            <person name="Rosenthal P."/>
            <person name="Walker B."/>
            <person name="Young S.K."/>
            <person name="Zeng Q."/>
            <person name="Gargeya S."/>
            <person name="Fitzgerald M."/>
            <person name="Haas B."/>
            <person name="Abouelleil A."/>
            <person name="Allen A.W."/>
            <person name="Alvarado L."/>
            <person name="Arachchi H.M."/>
            <person name="Berlin A.M."/>
            <person name="Chapman S.B."/>
            <person name="Gainer-Dewar J."/>
            <person name="Goldberg J."/>
            <person name="Griggs A."/>
            <person name="Gujja S."/>
            <person name="Hansen M."/>
            <person name="Howarth C."/>
            <person name="Imamovic A."/>
            <person name="Ireland A."/>
            <person name="Larimer J."/>
            <person name="McCowan C."/>
            <person name="Murphy C."/>
            <person name="Pearson M."/>
            <person name="Poon T.W."/>
            <person name="Priest M."/>
            <person name="Roberts A."/>
            <person name="Saif S."/>
            <person name="Shea T."/>
            <person name="Sisk P."/>
            <person name="Sykes S."/>
            <person name="Wortman J."/>
            <person name="Nusbaum C."/>
            <person name="Birren B."/>
        </authorList>
    </citation>
    <scope>NUCLEOTIDE SEQUENCE [LARGE SCALE GENOMIC DNA]</scope>
    <source>
        <strain evidence="10">Vietnam Oak-Knoll (FVO)</strain>
    </source>
</reference>
<dbReference type="PRINTS" id="PR00421">
    <property type="entry name" value="THIOREDOXIN"/>
</dbReference>
<dbReference type="InterPro" id="IPR017937">
    <property type="entry name" value="Thioredoxin_CS"/>
</dbReference>
<keyword evidence="2" id="KW-0249">Electron transport</keyword>
<organism evidence="9 10">
    <name type="scientific">Plasmodium falciparum Vietnam Oak-Knoll</name>
    <name type="common">FVO</name>
    <dbReference type="NCBI Taxonomy" id="1036723"/>
    <lineage>
        <taxon>Eukaryota</taxon>
        <taxon>Sar</taxon>
        <taxon>Alveolata</taxon>
        <taxon>Apicomplexa</taxon>
        <taxon>Aconoidasida</taxon>
        <taxon>Haemosporida</taxon>
        <taxon>Plasmodiidae</taxon>
        <taxon>Plasmodium</taxon>
        <taxon>Plasmodium (Laverania)</taxon>
    </lineage>
</organism>
<evidence type="ECO:0000256" key="5">
    <source>
        <dbReference type="PIRNR" id="PIRNR000077"/>
    </source>
</evidence>
<evidence type="ECO:0000259" key="8">
    <source>
        <dbReference type="PROSITE" id="PS51352"/>
    </source>
</evidence>
<feature type="active site" description="Nucleophile" evidence="6">
    <location>
        <position position="30"/>
    </location>
</feature>
<dbReference type="EMBL" id="KI925152">
    <property type="protein sequence ID" value="ETW15871.1"/>
    <property type="molecule type" value="Genomic_DNA"/>
</dbReference>
<dbReference type="InterPro" id="IPR036249">
    <property type="entry name" value="Thioredoxin-like_sf"/>
</dbReference>
<dbReference type="InterPro" id="IPR005746">
    <property type="entry name" value="Thioredoxin"/>
</dbReference>
<dbReference type="PROSITE" id="PS51352">
    <property type="entry name" value="THIOREDOXIN_2"/>
    <property type="match status" value="1"/>
</dbReference>
<dbReference type="SMR" id="A0A024UZ52"/>
<evidence type="ECO:0000256" key="6">
    <source>
        <dbReference type="PIRSR" id="PIRSR000077-1"/>
    </source>
</evidence>
<dbReference type="AlphaFoldDB" id="A0A024UZ52"/>
<proteinExistence type="inferred from homology"/>
<keyword evidence="1" id="KW-0813">Transport</keyword>
<protein>
    <recommendedName>
        <fullName evidence="5">Thioredoxin</fullName>
    </recommendedName>
</protein>
<comment type="similarity">
    <text evidence="5">Belongs to the thioredoxin family.</text>
</comment>
<evidence type="ECO:0000256" key="2">
    <source>
        <dbReference type="ARBA" id="ARBA00022982"/>
    </source>
</evidence>
<dbReference type="NCBIfam" id="TIGR01068">
    <property type="entry name" value="thioredoxin"/>
    <property type="match status" value="1"/>
</dbReference>